<protein>
    <submittedName>
        <fullName evidence="1">Phage regulatory protein, rha family</fullName>
    </submittedName>
</protein>
<dbReference type="EMBL" id="FWXW01000001">
    <property type="protein sequence ID" value="SMC38091.1"/>
    <property type="molecule type" value="Genomic_DNA"/>
</dbReference>
<dbReference type="Proteomes" id="UP000192790">
    <property type="component" value="Unassembled WGS sequence"/>
</dbReference>
<proteinExistence type="predicted"/>
<dbReference type="STRING" id="1122930.SAMN02745168_0595"/>
<dbReference type="InterPro" id="IPR014054">
    <property type="entry name" value="Phage_regulatory_Rha"/>
</dbReference>
<dbReference type="OrthoDB" id="9812611at2"/>
<reference evidence="1 2" key="1">
    <citation type="submission" date="2017-04" db="EMBL/GenBank/DDBJ databases">
        <authorList>
            <person name="Afonso C.L."/>
            <person name="Miller P.J."/>
            <person name="Scott M.A."/>
            <person name="Spackman E."/>
            <person name="Goraichik I."/>
            <person name="Dimitrov K.M."/>
            <person name="Suarez D.L."/>
            <person name="Swayne D.E."/>
        </authorList>
    </citation>
    <scope>NUCLEOTIDE SEQUENCE [LARGE SCALE GENOMIC DNA]</scope>
    <source>
        <strain evidence="1 2">DSM 12816</strain>
    </source>
</reference>
<gene>
    <name evidence="1" type="ORF">SAMN02745168_0595</name>
</gene>
<evidence type="ECO:0000313" key="1">
    <source>
        <dbReference type="EMBL" id="SMC38091.1"/>
    </source>
</evidence>
<dbReference type="AlphaFoldDB" id="A0A1W1YQL4"/>
<evidence type="ECO:0000313" key="2">
    <source>
        <dbReference type="Proteomes" id="UP000192790"/>
    </source>
</evidence>
<accession>A0A1W1YQL4</accession>
<organism evidence="1 2">
    <name type="scientific">Papillibacter cinnamivorans DSM 12816</name>
    <dbReference type="NCBI Taxonomy" id="1122930"/>
    <lineage>
        <taxon>Bacteria</taxon>
        <taxon>Bacillati</taxon>
        <taxon>Bacillota</taxon>
        <taxon>Clostridia</taxon>
        <taxon>Eubacteriales</taxon>
        <taxon>Oscillospiraceae</taxon>
        <taxon>Papillibacter</taxon>
    </lineage>
</organism>
<keyword evidence="2" id="KW-1185">Reference proteome</keyword>
<name>A0A1W1YQL4_9FIRM</name>
<dbReference type="NCBIfam" id="TIGR02681">
    <property type="entry name" value="phage_pRha"/>
    <property type="match status" value="1"/>
</dbReference>
<dbReference type="Pfam" id="PF09669">
    <property type="entry name" value="Phage_pRha"/>
    <property type="match status" value="1"/>
</dbReference>
<sequence>MTTNSIALRPEKSKSLVFEKSDRPMTDSLKVAEQFGKDHKNVMRDIKELDCSSEFSRLNFEPSKRKDERGKWQPIYNMTFDGFIFLVMGYRGRKAAQLKEAYIHEFNRMADFIRKLETAKAESRELTDAIKFAHADGEYHNYHFSNEFDLINRIALGAPAKKIRKERGIPETADSVRPYLTDAEIASVVRLQRFDAGLVVTVQDYEERRRIMTAYHARITTPAISA</sequence>
<dbReference type="RefSeq" id="WP_084233223.1">
    <property type="nucleotide sequence ID" value="NZ_FWXW01000001.1"/>
</dbReference>